<dbReference type="AlphaFoldDB" id="A0A290Q9B9"/>
<dbReference type="SMART" id="SM00028">
    <property type="entry name" value="TPR"/>
    <property type="match status" value="5"/>
</dbReference>
<evidence type="ECO:0000313" key="5">
    <source>
        <dbReference type="EMBL" id="ATC62836.1"/>
    </source>
</evidence>
<feature type="transmembrane region" description="Helical" evidence="4">
    <location>
        <begin position="20"/>
        <end position="42"/>
    </location>
</feature>
<evidence type="ECO:0000313" key="6">
    <source>
        <dbReference type="Proteomes" id="UP000217265"/>
    </source>
</evidence>
<accession>A0A290Q9B9</accession>
<dbReference type="Pfam" id="PF13432">
    <property type="entry name" value="TPR_16"/>
    <property type="match status" value="1"/>
</dbReference>
<sequence>MSPPPALPPPLPSERRRSLFIQLSLVALAAIALGIFATVTTADTRRTQRLTRQLMALSDQGKFREGLALAEKELPHTKPNAALYFAMENLHFGVDDLAQTKLFGGKTLELNPDNEMAARMIMIVCRKYEDYAHGIDVGRAWIAANTHGTSIYKDLALICDDAGRDTEAFTFAAEGFRRAPSHARIASIYFYYAFEANGVEPTLREVESWTARYTPEAFFWAQVGKGLSDAGSWEEALPRLELALKMGSDDESVLTEILDCYRSLKATDRATAFVEKLQKTREPGSAIWRNLGAIYYDAGEFEKALTTSQKARDLDPKNAITTANILFTLYELKRSQEAFDLGQQWLATSGHVPTATLQRSIGHVAFALNRWPEAEHHYRASLSLAPDNVNSARDLISTLVEAKRIGEAVSFGMTWREAHPKISDTSFDLSLAKAREKAAEANTP</sequence>
<dbReference type="PROSITE" id="PS50005">
    <property type="entry name" value="TPR"/>
    <property type="match status" value="2"/>
</dbReference>
<dbReference type="PANTHER" id="PTHR44227:SF3">
    <property type="entry name" value="PROTEIN O-MANNOSYL-TRANSFERASE TMTC4"/>
    <property type="match status" value="1"/>
</dbReference>
<dbReference type="SUPFAM" id="SSF48452">
    <property type="entry name" value="TPR-like"/>
    <property type="match status" value="1"/>
</dbReference>
<gene>
    <name evidence="5" type="ORF">CMV30_02020</name>
</gene>
<dbReference type="InterPro" id="IPR052346">
    <property type="entry name" value="O-mannosyl-transferase_TMTC"/>
</dbReference>
<dbReference type="RefSeq" id="WP_096054471.1">
    <property type="nucleotide sequence ID" value="NZ_CP023344.1"/>
</dbReference>
<dbReference type="InterPro" id="IPR011990">
    <property type="entry name" value="TPR-like_helical_dom_sf"/>
</dbReference>
<reference evidence="5 6" key="1">
    <citation type="submission" date="2017-09" db="EMBL/GenBank/DDBJ databases">
        <title>Complete genome sequence of Verrucomicrobial strain HZ-65, isolated from freshwater.</title>
        <authorList>
            <person name="Choi A."/>
        </authorList>
    </citation>
    <scope>NUCLEOTIDE SEQUENCE [LARGE SCALE GENOMIC DNA]</scope>
    <source>
        <strain evidence="5 6">HZ-65</strain>
    </source>
</reference>
<keyword evidence="4" id="KW-0472">Membrane</keyword>
<organism evidence="5 6">
    <name type="scientific">Nibricoccus aquaticus</name>
    <dbReference type="NCBI Taxonomy" id="2576891"/>
    <lineage>
        <taxon>Bacteria</taxon>
        <taxon>Pseudomonadati</taxon>
        <taxon>Verrucomicrobiota</taxon>
        <taxon>Opitutia</taxon>
        <taxon>Opitutales</taxon>
        <taxon>Opitutaceae</taxon>
        <taxon>Nibricoccus</taxon>
    </lineage>
</organism>
<dbReference type="Gene3D" id="1.25.40.10">
    <property type="entry name" value="Tetratricopeptide repeat domain"/>
    <property type="match status" value="2"/>
</dbReference>
<dbReference type="PROSITE" id="PS50293">
    <property type="entry name" value="TPR_REGION"/>
    <property type="match status" value="1"/>
</dbReference>
<feature type="repeat" description="TPR" evidence="3">
    <location>
        <begin position="355"/>
        <end position="388"/>
    </location>
</feature>
<dbReference type="OrthoDB" id="9803982at2"/>
<evidence type="ECO:0000256" key="4">
    <source>
        <dbReference type="SAM" id="Phobius"/>
    </source>
</evidence>
<keyword evidence="4" id="KW-1133">Transmembrane helix</keyword>
<keyword evidence="1" id="KW-0677">Repeat</keyword>
<dbReference type="PANTHER" id="PTHR44227">
    <property type="match status" value="1"/>
</dbReference>
<evidence type="ECO:0000256" key="3">
    <source>
        <dbReference type="PROSITE-ProRule" id="PRU00339"/>
    </source>
</evidence>
<keyword evidence="2 3" id="KW-0802">TPR repeat</keyword>
<protein>
    <submittedName>
        <fullName evidence="5">Uncharacterized protein</fullName>
    </submittedName>
</protein>
<dbReference type="InterPro" id="IPR019734">
    <property type="entry name" value="TPR_rpt"/>
</dbReference>
<dbReference type="EMBL" id="CP023344">
    <property type="protein sequence ID" value="ATC62836.1"/>
    <property type="molecule type" value="Genomic_DNA"/>
</dbReference>
<feature type="repeat" description="TPR" evidence="3">
    <location>
        <begin position="285"/>
        <end position="318"/>
    </location>
</feature>
<proteinExistence type="predicted"/>
<name>A0A290Q9B9_9BACT</name>
<keyword evidence="4" id="KW-0812">Transmembrane</keyword>
<dbReference type="KEGG" id="vbh:CMV30_02020"/>
<keyword evidence="6" id="KW-1185">Reference proteome</keyword>
<evidence type="ECO:0000256" key="2">
    <source>
        <dbReference type="ARBA" id="ARBA00022803"/>
    </source>
</evidence>
<evidence type="ECO:0000256" key="1">
    <source>
        <dbReference type="ARBA" id="ARBA00022737"/>
    </source>
</evidence>
<dbReference type="Proteomes" id="UP000217265">
    <property type="component" value="Chromosome"/>
</dbReference>